<dbReference type="PANTHER" id="PTHR47970">
    <property type="entry name" value="KINESIN-LIKE PROTEIN KIF11"/>
    <property type="match status" value="1"/>
</dbReference>
<evidence type="ECO:0000256" key="3">
    <source>
        <dbReference type="ARBA" id="ARBA00022741"/>
    </source>
</evidence>
<evidence type="ECO:0000256" key="2">
    <source>
        <dbReference type="ARBA" id="ARBA00022490"/>
    </source>
</evidence>
<sequence>MTLNDLGGRTKTSIIATISPVSSNLEETLCTLDYAQCARSIQNRPELNQKMTKKTLIKEYTNEIEKLRKDLIAAREKNGIYLAEENYNDITSKLETQAAVIKELEDNIGAITDGITKLSEIFTETQSKLDETTKTLDYTTDQLCSTQHELHTTKRDRDEQKHLVGHHVRSERALYSQAKKLLTTSDESTADVSGLHSKLDRKHEVERHNLDTQATFQTRFSDDITNMAARLSSFAQQQREMSDAVQENIGQTLTAHKERLEVFVQYLGKLSCSVEEGHDNLTTRRMDQLASNTAWAEEKLSYVRDTCRDASKSVSQRCHEQLQPTLWNIEQQLAQLTQHMADLSGYVKQQATTQQEMVQDFVKGEMAGLESIVVSVAAYAKDRETSVNALEQKVEEMTKANDSLQPIASLLMKTFNEQSQTYKQVGEELTESRRANTEFFNVRLPTYSRQCHAAEAQFSESYASALKTSDESVGKKIKMMNSARQIAETKNSEAQKCVIALEHDSTQRWTDMNASLIPA</sequence>
<keyword evidence="10" id="KW-1185">Reference proteome</keyword>
<comment type="subcellular location">
    <subcellularLocation>
        <location evidence="1">Cytoplasm</location>
        <location evidence="1">Cytoskeleton</location>
    </subcellularLocation>
</comment>
<dbReference type="InterPro" id="IPR036961">
    <property type="entry name" value="Kinesin_motor_dom_sf"/>
</dbReference>
<dbReference type="RefSeq" id="XP_014673483.1">
    <property type="nucleotide sequence ID" value="XM_014817997.1"/>
</dbReference>
<evidence type="ECO:0000256" key="8">
    <source>
        <dbReference type="SAM" id="Coils"/>
    </source>
</evidence>
<dbReference type="Proteomes" id="UP000695022">
    <property type="component" value="Unplaced"/>
</dbReference>
<keyword evidence="2" id="KW-0963">Cytoplasm</keyword>
<evidence type="ECO:0000256" key="5">
    <source>
        <dbReference type="ARBA" id="ARBA00023175"/>
    </source>
</evidence>
<comment type="similarity">
    <text evidence="7">Belongs to the TRAFAC class myosin-kinesin ATPase superfamily. Kinesin family.</text>
</comment>
<keyword evidence="4" id="KW-0067">ATP-binding</keyword>
<evidence type="ECO:0000259" key="9">
    <source>
        <dbReference type="PROSITE" id="PS50067"/>
    </source>
</evidence>
<keyword evidence="8" id="KW-0175">Coiled coil</keyword>
<name>A0ABM1EMR2_PRICU</name>
<keyword evidence="5" id="KW-0505">Motor protein</keyword>
<evidence type="ECO:0000256" key="7">
    <source>
        <dbReference type="PROSITE-ProRule" id="PRU00283"/>
    </source>
</evidence>
<comment type="caution">
    <text evidence="7">Lacks conserved residue(s) required for the propagation of feature annotation.</text>
</comment>
<evidence type="ECO:0000256" key="1">
    <source>
        <dbReference type="ARBA" id="ARBA00004245"/>
    </source>
</evidence>
<feature type="domain" description="Kinesin motor" evidence="9">
    <location>
        <begin position="1"/>
        <end position="41"/>
    </location>
</feature>
<accession>A0ABM1EMR2</accession>
<reference evidence="11" key="1">
    <citation type="submission" date="2025-08" db="UniProtKB">
        <authorList>
            <consortium name="RefSeq"/>
        </authorList>
    </citation>
    <scope>IDENTIFICATION</scope>
</reference>
<evidence type="ECO:0000313" key="11">
    <source>
        <dbReference type="RefSeq" id="XP_014673483.1"/>
    </source>
</evidence>
<dbReference type="InterPro" id="IPR047149">
    <property type="entry name" value="KIF11-like"/>
</dbReference>
<dbReference type="SUPFAM" id="SSF52540">
    <property type="entry name" value="P-loop containing nucleoside triphosphate hydrolases"/>
    <property type="match status" value="1"/>
</dbReference>
<dbReference type="InterPro" id="IPR001752">
    <property type="entry name" value="Kinesin_motor_dom"/>
</dbReference>
<dbReference type="InterPro" id="IPR027417">
    <property type="entry name" value="P-loop_NTPase"/>
</dbReference>
<dbReference type="Gene3D" id="3.40.850.10">
    <property type="entry name" value="Kinesin motor domain"/>
    <property type="match status" value="1"/>
</dbReference>
<protein>
    <submittedName>
        <fullName evidence="11">Kinesin-like protein KIF11</fullName>
    </submittedName>
</protein>
<dbReference type="Pfam" id="PF00225">
    <property type="entry name" value="Kinesin"/>
    <property type="match status" value="1"/>
</dbReference>
<dbReference type="GeneID" id="106813777"/>
<feature type="coiled-coil region" evidence="8">
    <location>
        <begin position="50"/>
        <end position="107"/>
    </location>
</feature>
<proteinExistence type="inferred from homology"/>
<evidence type="ECO:0000256" key="6">
    <source>
        <dbReference type="ARBA" id="ARBA00023212"/>
    </source>
</evidence>
<dbReference type="PANTHER" id="PTHR47970:SF12">
    <property type="entry name" value="KINESIN FAMILY MEMBER 11"/>
    <property type="match status" value="1"/>
</dbReference>
<keyword evidence="6" id="KW-0206">Cytoskeleton</keyword>
<evidence type="ECO:0000313" key="10">
    <source>
        <dbReference type="Proteomes" id="UP000695022"/>
    </source>
</evidence>
<dbReference type="PROSITE" id="PS50067">
    <property type="entry name" value="KINESIN_MOTOR_2"/>
    <property type="match status" value="1"/>
</dbReference>
<keyword evidence="3" id="KW-0547">Nucleotide-binding</keyword>
<gene>
    <name evidence="11" type="primary">LOC106813777</name>
</gene>
<organism evidence="10 11">
    <name type="scientific">Priapulus caudatus</name>
    <name type="common">Priapulid worm</name>
    <dbReference type="NCBI Taxonomy" id="37621"/>
    <lineage>
        <taxon>Eukaryota</taxon>
        <taxon>Metazoa</taxon>
        <taxon>Ecdysozoa</taxon>
        <taxon>Scalidophora</taxon>
        <taxon>Priapulida</taxon>
        <taxon>Priapulimorpha</taxon>
        <taxon>Priapulimorphida</taxon>
        <taxon>Priapulidae</taxon>
        <taxon>Priapulus</taxon>
    </lineage>
</organism>
<evidence type="ECO:0000256" key="4">
    <source>
        <dbReference type="ARBA" id="ARBA00022840"/>
    </source>
</evidence>